<comment type="similarity">
    <text evidence="1 4">Belongs to the polypeptide deformylase family.</text>
</comment>
<dbReference type="EC" id="3.5.1.88" evidence="4"/>
<dbReference type="EMBL" id="BAABGQ010000006">
    <property type="protein sequence ID" value="GAA4500645.1"/>
    <property type="molecule type" value="Genomic_DNA"/>
</dbReference>
<dbReference type="InterPro" id="IPR023635">
    <property type="entry name" value="Peptide_deformylase"/>
</dbReference>
<dbReference type="SUPFAM" id="SSF56420">
    <property type="entry name" value="Peptide deformylase"/>
    <property type="match status" value="1"/>
</dbReference>
<dbReference type="RefSeq" id="WP_208131950.1">
    <property type="nucleotide sequence ID" value="NZ_BAABGQ010000006.1"/>
</dbReference>
<feature type="binding site" evidence="4">
    <location>
        <position position="158"/>
    </location>
    <ligand>
        <name>Fe cation</name>
        <dbReference type="ChEBI" id="CHEBI:24875"/>
    </ligand>
</feature>
<evidence type="ECO:0000256" key="2">
    <source>
        <dbReference type="ARBA" id="ARBA00022723"/>
    </source>
</evidence>
<comment type="caution">
    <text evidence="5">The sequence shown here is derived from an EMBL/GenBank/DDBJ whole genome shotgun (WGS) entry which is preliminary data.</text>
</comment>
<keyword evidence="4" id="KW-0408">Iron</keyword>
<dbReference type="PANTHER" id="PTHR10458:SF22">
    <property type="entry name" value="PEPTIDE DEFORMYLASE"/>
    <property type="match status" value="1"/>
</dbReference>
<evidence type="ECO:0000256" key="4">
    <source>
        <dbReference type="HAMAP-Rule" id="MF_00163"/>
    </source>
</evidence>
<accession>A0ABP8QEW8</accession>
<comment type="function">
    <text evidence="4">Removes the formyl group from the N-terminal Met of newly synthesized proteins. Requires at least a dipeptide for an efficient rate of reaction. N-terminal L-methionine is a prerequisite for activity but the enzyme has broad specificity at other positions.</text>
</comment>
<gene>
    <name evidence="4 5" type="primary">def</name>
    <name evidence="5" type="ORF">GCM10023172_21230</name>
</gene>
<dbReference type="HAMAP" id="MF_00163">
    <property type="entry name" value="Pep_deformylase"/>
    <property type="match status" value="1"/>
</dbReference>
<keyword evidence="4" id="KW-0648">Protein biosynthesis</keyword>
<dbReference type="InterPro" id="IPR036821">
    <property type="entry name" value="Peptide_deformylase_sf"/>
</dbReference>
<dbReference type="PRINTS" id="PR01576">
    <property type="entry name" value="PDEFORMYLASE"/>
</dbReference>
<keyword evidence="3 4" id="KW-0378">Hydrolase</keyword>
<name>A0ABP8QEW8_9BACT</name>
<reference evidence="6" key="1">
    <citation type="journal article" date="2019" name="Int. J. Syst. Evol. Microbiol.">
        <title>The Global Catalogue of Microorganisms (GCM) 10K type strain sequencing project: providing services to taxonomists for standard genome sequencing and annotation.</title>
        <authorList>
            <consortium name="The Broad Institute Genomics Platform"/>
            <consortium name="The Broad Institute Genome Sequencing Center for Infectious Disease"/>
            <person name="Wu L."/>
            <person name="Ma J."/>
        </authorList>
    </citation>
    <scope>NUCLEOTIDE SEQUENCE [LARGE SCALE GENOMIC DNA]</scope>
    <source>
        <strain evidence="6">JCM 17841</strain>
    </source>
</reference>
<dbReference type="Gene3D" id="3.90.45.10">
    <property type="entry name" value="Peptide deformylase"/>
    <property type="match status" value="1"/>
</dbReference>
<comment type="cofactor">
    <cofactor evidence="4">
        <name>Fe(2+)</name>
        <dbReference type="ChEBI" id="CHEBI:29033"/>
    </cofactor>
    <text evidence="4">Binds 1 Fe(2+) ion.</text>
</comment>
<dbReference type="NCBIfam" id="NF001159">
    <property type="entry name" value="PRK00150.1-3"/>
    <property type="match status" value="1"/>
</dbReference>
<organism evidence="5 6">
    <name type="scientific">Hymenobacter ginsengisoli</name>
    <dbReference type="NCBI Taxonomy" id="1051626"/>
    <lineage>
        <taxon>Bacteria</taxon>
        <taxon>Pseudomonadati</taxon>
        <taxon>Bacteroidota</taxon>
        <taxon>Cytophagia</taxon>
        <taxon>Cytophagales</taxon>
        <taxon>Hymenobacteraceae</taxon>
        <taxon>Hymenobacter</taxon>
    </lineage>
</organism>
<evidence type="ECO:0000256" key="1">
    <source>
        <dbReference type="ARBA" id="ARBA00010759"/>
    </source>
</evidence>
<dbReference type="Pfam" id="PF01327">
    <property type="entry name" value="Pep_deformylase"/>
    <property type="match status" value="1"/>
</dbReference>
<evidence type="ECO:0000256" key="3">
    <source>
        <dbReference type="ARBA" id="ARBA00022801"/>
    </source>
</evidence>
<comment type="catalytic activity">
    <reaction evidence="4">
        <text>N-terminal N-formyl-L-methionyl-[peptide] + H2O = N-terminal L-methionyl-[peptide] + formate</text>
        <dbReference type="Rhea" id="RHEA:24420"/>
        <dbReference type="Rhea" id="RHEA-COMP:10639"/>
        <dbReference type="Rhea" id="RHEA-COMP:10640"/>
        <dbReference type="ChEBI" id="CHEBI:15377"/>
        <dbReference type="ChEBI" id="CHEBI:15740"/>
        <dbReference type="ChEBI" id="CHEBI:49298"/>
        <dbReference type="ChEBI" id="CHEBI:64731"/>
        <dbReference type="EC" id="3.5.1.88"/>
    </reaction>
</comment>
<dbReference type="PIRSF" id="PIRSF004749">
    <property type="entry name" value="Pep_def"/>
    <property type="match status" value="1"/>
</dbReference>
<evidence type="ECO:0000313" key="5">
    <source>
        <dbReference type="EMBL" id="GAA4500645.1"/>
    </source>
</evidence>
<sequence>MILPIVAIGDPVLKTLAKDLPTDLPATDLQKLVQDMFETMYSAHGVGLAAPQIGRAVRLFVMDSGPMLGPDEDDEDDEPVEVAAPDEIQETPIKRAFINPQMLSETGEPWGFEEGCLSIPGVRELVQRCPNIVLRYEDENRQVHEEAFSGMAARIIQHEYDHLEGILFTDKLSAFKKQLLKGRLARISKGDVKHDYRMKFAASAGGRR</sequence>
<feature type="binding site" evidence="4">
    <location>
        <position position="162"/>
    </location>
    <ligand>
        <name>Fe cation</name>
        <dbReference type="ChEBI" id="CHEBI:24875"/>
    </ligand>
</feature>
<proteinExistence type="inferred from homology"/>
<keyword evidence="6" id="KW-1185">Reference proteome</keyword>
<protein>
    <recommendedName>
        <fullName evidence="4">Peptide deformylase</fullName>
        <shortName evidence="4">PDF</shortName>
        <ecNumber evidence="4">3.5.1.88</ecNumber>
    </recommendedName>
    <alternativeName>
        <fullName evidence="4">Polypeptide deformylase</fullName>
    </alternativeName>
</protein>
<dbReference type="NCBIfam" id="TIGR00079">
    <property type="entry name" value="pept_deformyl"/>
    <property type="match status" value="1"/>
</dbReference>
<dbReference type="CDD" id="cd00487">
    <property type="entry name" value="Pep_deformylase"/>
    <property type="match status" value="1"/>
</dbReference>
<feature type="active site" evidence="4">
    <location>
        <position position="159"/>
    </location>
</feature>
<feature type="binding site" evidence="4">
    <location>
        <position position="116"/>
    </location>
    <ligand>
        <name>Fe cation</name>
        <dbReference type="ChEBI" id="CHEBI:24875"/>
    </ligand>
</feature>
<keyword evidence="2 4" id="KW-0479">Metal-binding</keyword>
<evidence type="ECO:0000313" key="6">
    <source>
        <dbReference type="Proteomes" id="UP001501243"/>
    </source>
</evidence>
<dbReference type="PANTHER" id="PTHR10458">
    <property type="entry name" value="PEPTIDE DEFORMYLASE"/>
    <property type="match status" value="1"/>
</dbReference>
<dbReference type="Proteomes" id="UP001501243">
    <property type="component" value="Unassembled WGS sequence"/>
</dbReference>